<dbReference type="InterPro" id="IPR003594">
    <property type="entry name" value="HATPase_dom"/>
</dbReference>
<dbReference type="Pfam" id="PF00512">
    <property type="entry name" value="HisKA"/>
    <property type="match status" value="1"/>
</dbReference>
<dbReference type="InterPro" id="IPR035965">
    <property type="entry name" value="PAS-like_dom_sf"/>
</dbReference>
<keyword evidence="10" id="KW-0902">Two-component regulatory system</keyword>
<proteinExistence type="predicted"/>
<evidence type="ECO:0000256" key="6">
    <source>
        <dbReference type="ARBA" id="ARBA00022679"/>
    </source>
</evidence>
<evidence type="ECO:0000256" key="12">
    <source>
        <dbReference type="ARBA" id="ARBA00059827"/>
    </source>
</evidence>
<evidence type="ECO:0000256" key="13">
    <source>
        <dbReference type="ARBA" id="ARBA00070616"/>
    </source>
</evidence>
<dbReference type="Gene3D" id="1.10.287.130">
    <property type="match status" value="1"/>
</dbReference>
<dbReference type="Pfam" id="PF02518">
    <property type="entry name" value="HATPase_c"/>
    <property type="match status" value="1"/>
</dbReference>
<dbReference type="SUPFAM" id="SSF55874">
    <property type="entry name" value="ATPase domain of HSP90 chaperone/DNA topoisomerase II/histidine kinase"/>
    <property type="match status" value="1"/>
</dbReference>
<keyword evidence="11" id="KW-0472">Membrane</keyword>
<dbReference type="InterPro" id="IPR004358">
    <property type="entry name" value="Sig_transdc_His_kin-like_C"/>
</dbReference>
<dbReference type="PROSITE" id="PS50113">
    <property type="entry name" value="PAC"/>
    <property type="match status" value="1"/>
</dbReference>
<evidence type="ECO:0000259" key="17">
    <source>
        <dbReference type="PROSITE" id="PS50113"/>
    </source>
</evidence>
<protein>
    <recommendedName>
        <fullName evidence="13">Sensor protein FixL</fullName>
        <ecNumber evidence="3">2.7.13.3</ecNumber>
    </recommendedName>
</protein>
<evidence type="ECO:0000259" key="15">
    <source>
        <dbReference type="PROSITE" id="PS50109"/>
    </source>
</evidence>
<dbReference type="CDD" id="cd00130">
    <property type="entry name" value="PAS"/>
    <property type="match status" value="1"/>
</dbReference>
<evidence type="ECO:0000259" key="16">
    <source>
        <dbReference type="PROSITE" id="PS50112"/>
    </source>
</evidence>
<gene>
    <name evidence="18" type="ORF">GQN54_09360</name>
</gene>
<dbReference type="InterPro" id="IPR000014">
    <property type="entry name" value="PAS"/>
</dbReference>
<feature type="coiled-coil region" evidence="14">
    <location>
        <begin position="126"/>
        <end position="185"/>
    </location>
</feature>
<comment type="subcellular location">
    <subcellularLocation>
        <location evidence="2">Cell membrane</location>
    </subcellularLocation>
</comment>
<accession>A0A6N9NK71</accession>
<keyword evidence="5" id="KW-0597">Phosphoprotein</keyword>
<dbReference type="InterPro" id="IPR005467">
    <property type="entry name" value="His_kinase_dom"/>
</dbReference>
<dbReference type="Gene3D" id="3.30.565.10">
    <property type="entry name" value="Histidine kinase-like ATPase, C-terminal domain"/>
    <property type="match status" value="1"/>
</dbReference>
<reference evidence="18 19" key="1">
    <citation type="submission" date="2019-12" db="EMBL/GenBank/DDBJ databases">
        <authorList>
            <person name="Zhao J."/>
        </authorList>
    </citation>
    <scope>NUCLEOTIDE SEQUENCE [LARGE SCALE GENOMIC DNA]</scope>
    <source>
        <strain evidence="18 19">S-15</strain>
    </source>
</reference>
<keyword evidence="19" id="KW-1185">Reference proteome</keyword>
<evidence type="ECO:0000256" key="2">
    <source>
        <dbReference type="ARBA" id="ARBA00004236"/>
    </source>
</evidence>
<dbReference type="Pfam" id="PF13426">
    <property type="entry name" value="PAS_9"/>
    <property type="match status" value="1"/>
</dbReference>
<keyword evidence="4" id="KW-1003">Cell membrane</keyword>
<keyword evidence="8" id="KW-0418">Kinase</keyword>
<comment type="catalytic activity">
    <reaction evidence="1">
        <text>ATP + protein L-histidine = ADP + protein N-phospho-L-histidine.</text>
        <dbReference type="EC" id="2.7.13.3"/>
    </reaction>
</comment>
<dbReference type="InterPro" id="IPR003661">
    <property type="entry name" value="HisK_dim/P_dom"/>
</dbReference>
<dbReference type="SMART" id="SM00387">
    <property type="entry name" value="HATPase_c"/>
    <property type="match status" value="1"/>
</dbReference>
<dbReference type="NCBIfam" id="TIGR00229">
    <property type="entry name" value="sensory_box"/>
    <property type="match status" value="1"/>
</dbReference>
<evidence type="ECO:0000256" key="10">
    <source>
        <dbReference type="ARBA" id="ARBA00023012"/>
    </source>
</evidence>
<keyword evidence="14" id="KW-0175">Coiled coil</keyword>
<dbReference type="GO" id="GO:0005886">
    <property type="term" value="C:plasma membrane"/>
    <property type="evidence" value="ECO:0007669"/>
    <property type="project" value="UniProtKB-SubCell"/>
</dbReference>
<comment type="caution">
    <text evidence="18">The sequence shown here is derived from an EMBL/GenBank/DDBJ whole genome shotgun (WGS) entry which is preliminary data.</text>
</comment>
<dbReference type="GO" id="GO:0005524">
    <property type="term" value="F:ATP binding"/>
    <property type="evidence" value="ECO:0007669"/>
    <property type="project" value="UniProtKB-KW"/>
</dbReference>
<evidence type="ECO:0000256" key="8">
    <source>
        <dbReference type="ARBA" id="ARBA00022777"/>
    </source>
</evidence>
<evidence type="ECO:0000256" key="5">
    <source>
        <dbReference type="ARBA" id="ARBA00022553"/>
    </source>
</evidence>
<feature type="domain" description="Histidine kinase" evidence="15">
    <location>
        <begin position="199"/>
        <end position="415"/>
    </location>
</feature>
<dbReference type="Proteomes" id="UP000470771">
    <property type="component" value="Unassembled WGS sequence"/>
</dbReference>
<dbReference type="Gene3D" id="3.30.450.20">
    <property type="entry name" value="PAS domain"/>
    <property type="match status" value="1"/>
</dbReference>
<dbReference type="RefSeq" id="WP_160633277.1">
    <property type="nucleotide sequence ID" value="NZ_WWNE01000007.1"/>
</dbReference>
<dbReference type="InterPro" id="IPR036097">
    <property type="entry name" value="HisK_dim/P_sf"/>
</dbReference>
<dbReference type="EMBL" id="WWNE01000007">
    <property type="protein sequence ID" value="NBG66323.1"/>
    <property type="molecule type" value="Genomic_DNA"/>
</dbReference>
<name>A0A6N9NK71_9FLAO</name>
<dbReference type="InterPro" id="IPR000700">
    <property type="entry name" value="PAS-assoc_C"/>
</dbReference>
<evidence type="ECO:0000256" key="3">
    <source>
        <dbReference type="ARBA" id="ARBA00012438"/>
    </source>
</evidence>
<dbReference type="PROSITE" id="PS50109">
    <property type="entry name" value="HIS_KIN"/>
    <property type="match status" value="1"/>
</dbReference>
<dbReference type="PANTHER" id="PTHR43711">
    <property type="entry name" value="TWO-COMPONENT HISTIDINE KINASE"/>
    <property type="match status" value="1"/>
</dbReference>
<keyword evidence="7" id="KW-0547">Nucleotide-binding</keyword>
<evidence type="ECO:0000256" key="4">
    <source>
        <dbReference type="ARBA" id="ARBA00022475"/>
    </source>
</evidence>
<evidence type="ECO:0000256" key="7">
    <source>
        <dbReference type="ARBA" id="ARBA00022741"/>
    </source>
</evidence>
<dbReference type="SUPFAM" id="SSF47384">
    <property type="entry name" value="Homodimeric domain of signal transducing histidine kinase"/>
    <property type="match status" value="1"/>
</dbReference>
<dbReference type="GO" id="GO:0000155">
    <property type="term" value="F:phosphorelay sensor kinase activity"/>
    <property type="evidence" value="ECO:0007669"/>
    <property type="project" value="InterPro"/>
</dbReference>
<comment type="function">
    <text evidence="12">Putative oxygen sensor; modulates the activity of FixJ, a transcriptional activator of nitrogen fixation fixK gene. FixL probably acts as a kinase that phosphorylates FixJ.</text>
</comment>
<feature type="domain" description="PAC" evidence="17">
    <location>
        <begin position="85"/>
        <end position="135"/>
    </location>
</feature>
<dbReference type="SMART" id="SM00388">
    <property type="entry name" value="HisKA"/>
    <property type="match status" value="1"/>
</dbReference>
<dbReference type="FunFam" id="3.30.565.10:FF:000023">
    <property type="entry name" value="PAS domain-containing sensor histidine kinase"/>
    <property type="match status" value="1"/>
</dbReference>
<evidence type="ECO:0000256" key="1">
    <source>
        <dbReference type="ARBA" id="ARBA00000085"/>
    </source>
</evidence>
<sequence length="423" mass="48238">MKQKEQEDELRAQAIFNASVDGIITISSKGIIESINPAASELFGYNPSEVYGKNISMLMPQPHRSQHDEYLVNYKTTRQKKIIGIGREVEGLRKDGTTFPFRLAVSEVKLKSKTIYTGFIHDISDQKRAENALLELTEKLERKVKERTKDLANVIEEAQQVNQKLQEEIARRKEAEFEMQNALKKELELGELKSRFVSMASHEFRTPLTGILSSITLIGKYNSLEQEEKKQKHVRRIQSSVQNLTSILNDFLSLDKLQAGKIICHKAVFDFSKFIEELIEDTNQLKKTGQHIELIQEVRAINFYSDPQLLKNVLLNLFSNAIKYTPENKKIEVIVRRMDNNIVIGVKDEGIGIPKDEQKHLFERFFRAKNASNIQGTGLGLNIVQQYVHLLGGKIGFESEENVGSTFEVTIPFGSINENNKSK</sequence>
<evidence type="ECO:0000313" key="19">
    <source>
        <dbReference type="Proteomes" id="UP000470771"/>
    </source>
</evidence>
<evidence type="ECO:0000313" key="18">
    <source>
        <dbReference type="EMBL" id="NBG66323.1"/>
    </source>
</evidence>
<organism evidence="18 19">
    <name type="scientific">Acidiluteibacter ferrifornacis</name>
    <dbReference type="NCBI Taxonomy" id="2692424"/>
    <lineage>
        <taxon>Bacteria</taxon>
        <taxon>Pseudomonadati</taxon>
        <taxon>Bacteroidota</taxon>
        <taxon>Flavobacteriia</taxon>
        <taxon>Flavobacteriales</taxon>
        <taxon>Cryomorphaceae</taxon>
        <taxon>Acidiluteibacter</taxon>
    </lineage>
</organism>
<feature type="domain" description="PAS" evidence="16">
    <location>
        <begin position="8"/>
        <end position="61"/>
    </location>
</feature>
<dbReference type="PANTHER" id="PTHR43711:SF26">
    <property type="entry name" value="SENSOR HISTIDINE KINASE RCSC"/>
    <property type="match status" value="1"/>
</dbReference>
<evidence type="ECO:0000256" key="11">
    <source>
        <dbReference type="ARBA" id="ARBA00023136"/>
    </source>
</evidence>
<keyword evidence="9" id="KW-0067">ATP-binding</keyword>
<evidence type="ECO:0000256" key="14">
    <source>
        <dbReference type="SAM" id="Coils"/>
    </source>
</evidence>
<dbReference type="PROSITE" id="PS50112">
    <property type="entry name" value="PAS"/>
    <property type="match status" value="1"/>
</dbReference>
<dbReference type="AlphaFoldDB" id="A0A6N9NK71"/>
<dbReference type="PRINTS" id="PR00344">
    <property type="entry name" value="BCTRLSENSOR"/>
</dbReference>
<dbReference type="EC" id="2.7.13.3" evidence="3"/>
<dbReference type="SMART" id="SM00091">
    <property type="entry name" value="PAS"/>
    <property type="match status" value="1"/>
</dbReference>
<dbReference type="InterPro" id="IPR036890">
    <property type="entry name" value="HATPase_C_sf"/>
</dbReference>
<dbReference type="CDD" id="cd00082">
    <property type="entry name" value="HisKA"/>
    <property type="match status" value="1"/>
</dbReference>
<evidence type="ECO:0000256" key="9">
    <source>
        <dbReference type="ARBA" id="ARBA00022840"/>
    </source>
</evidence>
<dbReference type="CDD" id="cd00075">
    <property type="entry name" value="HATPase"/>
    <property type="match status" value="1"/>
</dbReference>
<dbReference type="SUPFAM" id="SSF55785">
    <property type="entry name" value="PYP-like sensor domain (PAS domain)"/>
    <property type="match status" value="1"/>
</dbReference>
<dbReference type="InterPro" id="IPR050736">
    <property type="entry name" value="Sensor_HK_Regulatory"/>
</dbReference>
<dbReference type="FunFam" id="3.30.450.20:FF:000060">
    <property type="entry name" value="Sensor protein FixL"/>
    <property type="match status" value="1"/>
</dbReference>
<keyword evidence="6" id="KW-0808">Transferase</keyword>